<comment type="caution">
    <text evidence="3">The sequence shown here is derived from an EMBL/GenBank/DDBJ whole genome shotgun (WGS) entry which is preliminary data.</text>
</comment>
<feature type="compositionally biased region" description="Basic and acidic residues" evidence="2">
    <location>
        <begin position="43"/>
        <end position="97"/>
    </location>
</feature>
<dbReference type="Proteomes" id="UP000475037">
    <property type="component" value="Unassembled WGS sequence"/>
</dbReference>
<dbReference type="PANTHER" id="PTHR38819:SF1">
    <property type="entry name" value="PROLINE-RICH PROTEIN 20G"/>
    <property type="match status" value="1"/>
</dbReference>
<dbReference type="EMBL" id="VOAJ01005846">
    <property type="protein sequence ID" value="KAF0873359.1"/>
    <property type="molecule type" value="Genomic_DNA"/>
</dbReference>
<dbReference type="Pfam" id="PF15708">
    <property type="entry name" value="PRR20"/>
    <property type="match status" value="1"/>
</dbReference>
<evidence type="ECO:0000256" key="1">
    <source>
        <dbReference type="ARBA" id="ARBA00005946"/>
    </source>
</evidence>
<name>A0A6G1AC12_CROCR</name>
<proteinExistence type="inferred from homology"/>
<keyword evidence="4" id="KW-1185">Reference proteome</keyword>
<evidence type="ECO:0000313" key="4">
    <source>
        <dbReference type="Proteomes" id="UP000475037"/>
    </source>
</evidence>
<organism evidence="3 4">
    <name type="scientific">Crocuta crocuta</name>
    <name type="common">Spotted hyena</name>
    <dbReference type="NCBI Taxonomy" id="9678"/>
    <lineage>
        <taxon>Eukaryota</taxon>
        <taxon>Metazoa</taxon>
        <taxon>Chordata</taxon>
        <taxon>Craniata</taxon>
        <taxon>Vertebrata</taxon>
        <taxon>Euteleostomi</taxon>
        <taxon>Mammalia</taxon>
        <taxon>Eutheria</taxon>
        <taxon>Laurasiatheria</taxon>
        <taxon>Carnivora</taxon>
        <taxon>Feliformia</taxon>
        <taxon>Hyaenidae</taxon>
        <taxon>Crocuta</taxon>
    </lineage>
</organism>
<dbReference type="InterPro" id="IPR031439">
    <property type="entry name" value="PRR20"/>
</dbReference>
<feature type="region of interest" description="Disordered" evidence="2">
    <location>
        <begin position="1"/>
        <end position="117"/>
    </location>
</feature>
<accession>A0A6G1AC12</accession>
<evidence type="ECO:0000256" key="2">
    <source>
        <dbReference type="SAM" id="MobiDB-lite"/>
    </source>
</evidence>
<feature type="non-terminal residue" evidence="3">
    <location>
        <position position="1"/>
    </location>
</feature>
<feature type="non-terminal residue" evidence="3">
    <location>
        <position position="184"/>
    </location>
</feature>
<protein>
    <submittedName>
        <fullName evidence="3">PR20E protein</fullName>
    </submittedName>
</protein>
<gene>
    <name evidence="3" type="primary">Prr20e</name>
    <name evidence="3" type="ORF">FOF47_R22431</name>
</gene>
<evidence type="ECO:0000313" key="3">
    <source>
        <dbReference type="EMBL" id="KAF0873359.1"/>
    </source>
</evidence>
<comment type="similarity">
    <text evidence="1">Belongs to the PRR20 family.</text>
</comment>
<dbReference type="PANTHER" id="PTHR38819">
    <property type="entry name" value="PROLINE-RICH PROTEIN 20A-RELATED"/>
    <property type="match status" value="1"/>
</dbReference>
<reference evidence="3 4" key="1">
    <citation type="submission" date="2019-11" db="EMBL/GenBank/DDBJ databases">
        <authorList>
            <person name="Yang C."/>
            <person name="Li F."/>
        </authorList>
    </citation>
    <scope>NUCLEOTIDE SEQUENCE [LARGE SCALE GENOMIC DNA]</scope>
    <source>
        <strain evidence="3">KB4526</strain>
        <tissue evidence="3">Muscle</tissue>
    </source>
</reference>
<dbReference type="AlphaFoldDB" id="A0A6G1AC12"/>
<sequence length="184" mass="19736">CSAMESKGIMKADGQAAKPGQPSKPVAVVKPMRYVTPAFTDDVGQRDQGPREGRSQQAERGHLRGSDLPRERRVPRPSLRVESDHRAEPRHRVEGEARQAPSFASTGAATGHGQDAGLHAVQPGVGIQVVPDASGYWVLTNSPTSAVYPCLGFRPPEGSSLLFTQTPSGTFVYGVPEFFTHIAH</sequence>